<name>A0AAV0XR56_9HEMI</name>
<evidence type="ECO:0000313" key="2">
    <source>
        <dbReference type="Proteomes" id="UP001160148"/>
    </source>
</evidence>
<reference evidence="1 2" key="1">
    <citation type="submission" date="2023-01" db="EMBL/GenBank/DDBJ databases">
        <authorList>
            <person name="Whitehead M."/>
        </authorList>
    </citation>
    <scope>NUCLEOTIDE SEQUENCE [LARGE SCALE GENOMIC DNA]</scope>
</reference>
<organism evidence="1 2">
    <name type="scientific">Macrosiphum euphorbiae</name>
    <name type="common">potato aphid</name>
    <dbReference type="NCBI Taxonomy" id="13131"/>
    <lineage>
        <taxon>Eukaryota</taxon>
        <taxon>Metazoa</taxon>
        <taxon>Ecdysozoa</taxon>
        <taxon>Arthropoda</taxon>
        <taxon>Hexapoda</taxon>
        <taxon>Insecta</taxon>
        <taxon>Pterygota</taxon>
        <taxon>Neoptera</taxon>
        <taxon>Paraneoptera</taxon>
        <taxon>Hemiptera</taxon>
        <taxon>Sternorrhyncha</taxon>
        <taxon>Aphidomorpha</taxon>
        <taxon>Aphidoidea</taxon>
        <taxon>Aphididae</taxon>
        <taxon>Macrosiphini</taxon>
        <taxon>Macrosiphum</taxon>
    </lineage>
</organism>
<accession>A0AAV0XR56</accession>
<dbReference type="AlphaFoldDB" id="A0AAV0XR56"/>
<dbReference type="Proteomes" id="UP001160148">
    <property type="component" value="Unassembled WGS sequence"/>
</dbReference>
<gene>
    <name evidence="1" type="ORF">MEUPH1_LOCUS25019</name>
</gene>
<keyword evidence="2" id="KW-1185">Reference proteome</keyword>
<sequence length="147" mass="16762">MSPLETLGHTPNSLGPLLVHLIVTKLDRNSRREWETITAKEEVAPVEVLIEFLESRFKILEAIETCKNINIRQGAYKFNNHNKQLNEKSSSLVIGNNKGCYICQAPHTIYKCPIFIALPVTERIKRVAEMKLCKVCLRQSTARTEKV</sequence>
<proteinExistence type="predicted"/>
<protein>
    <submittedName>
        <fullName evidence="1">Uncharacterized protein</fullName>
    </submittedName>
</protein>
<comment type="caution">
    <text evidence="1">The sequence shown here is derived from an EMBL/GenBank/DDBJ whole genome shotgun (WGS) entry which is preliminary data.</text>
</comment>
<evidence type="ECO:0000313" key="1">
    <source>
        <dbReference type="EMBL" id="CAI6370955.1"/>
    </source>
</evidence>
<dbReference type="EMBL" id="CARXXK010000671">
    <property type="protein sequence ID" value="CAI6370955.1"/>
    <property type="molecule type" value="Genomic_DNA"/>
</dbReference>